<keyword evidence="1" id="KW-0812">Transmembrane</keyword>
<evidence type="ECO:0000256" key="1">
    <source>
        <dbReference type="SAM" id="Phobius"/>
    </source>
</evidence>
<keyword evidence="1" id="KW-1133">Transmembrane helix</keyword>
<protein>
    <submittedName>
        <fullName evidence="2">Uncharacterized protein</fullName>
    </submittedName>
</protein>
<name>A0A316KWT9_9FLAO</name>
<feature type="transmembrane region" description="Helical" evidence="1">
    <location>
        <begin position="62"/>
        <end position="86"/>
    </location>
</feature>
<accession>A0A316KWT9</accession>
<dbReference type="RefSeq" id="WP_109661793.1">
    <property type="nucleotide sequence ID" value="NZ_QGEG01000002.1"/>
</dbReference>
<gene>
    <name evidence="2" type="ORF">DKG77_07430</name>
</gene>
<comment type="caution">
    <text evidence="2">The sequence shown here is derived from an EMBL/GenBank/DDBJ whole genome shotgun (WGS) entry which is preliminary data.</text>
</comment>
<reference evidence="2 3" key="1">
    <citation type="submission" date="2018-05" db="EMBL/GenBank/DDBJ databases">
        <title>Complete genome sequence of Flagellimonas aquimarina ECD12 isolated from seaweed Ecklonia cava.</title>
        <authorList>
            <person name="Choi S."/>
            <person name="Seong C."/>
        </authorList>
    </citation>
    <scope>NUCLEOTIDE SEQUENCE [LARGE SCALE GENOMIC DNA]</scope>
    <source>
        <strain evidence="2 3">ECD12</strain>
    </source>
</reference>
<evidence type="ECO:0000313" key="2">
    <source>
        <dbReference type="EMBL" id="PWL38116.1"/>
    </source>
</evidence>
<keyword evidence="1" id="KW-0472">Membrane</keyword>
<organism evidence="2 3">
    <name type="scientific">Flagellimonas aquimarina</name>
    <dbReference type="NCBI Taxonomy" id="2201895"/>
    <lineage>
        <taxon>Bacteria</taxon>
        <taxon>Pseudomonadati</taxon>
        <taxon>Bacteroidota</taxon>
        <taxon>Flavobacteriia</taxon>
        <taxon>Flavobacteriales</taxon>
        <taxon>Flavobacteriaceae</taxon>
        <taxon>Flagellimonas</taxon>
    </lineage>
</organism>
<evidence type="ECO:0000313" key="3">
    <source>
        <dbReference type="Proteomes" id="UP000245762"/>
    </source>
</evidence>
<keyword evidence="3" id="KW-1185">Reference proteome</keyword>
<dbReference type="AlphaFoldDB" id="A0A316KWT9"/>
<proteinExistence type="predicted"/>
<dbReference type="OrthoDB" id="1443764at2"/>
<dbReference type="EMBL" id="QGEG01000002">
    <property type="protein sequence ID" value="PWL38116.1"/>
    <property type="molecule type" value="Genomic_DNA"/>
</dbReference>
<feature type="transmembrane region" description="Helical" evidence="1">
    <location>
        <begin position="92"/>
        <end position="115"/>
    </location>
</feature>
<sequence length="137" mass="15572">METVTKEFKKLDWGKALLRVLELLIIKPFTLPIKIYINALKNLSNAKSENGEVHQLSDEFPLYVWLISIFDALIFLAYPIGIVMAIRGANSYFGGFGLFMGILGITYFLPLYLSLIRELAQISLKILLYLKLIASKK</sequence>
<dbReference type="Proteomes" id="UP000245762">
    <property type="component" value="Unassembled WGS sequence"/>
</dbReference>